<dbReference type="PROSITE" id="PS00374">
    <property type="entry name" value="MGMT"/>
    <property type="match status" value="1"/>
</dbReference>
<dbReference type="InterPro" id="IPR009057">
    <property type="entry name" value="Homeodomain-like_sf"/>
</dbReference>
<organism evidence="12 13">
    <name type="scientific">Gloeobacter morelensis MG652769</name>
    <dbReference type="NCBI Taxonomy" id="2781736"/>
    <lineage>
        <taxon>Bacteria</taxon>
        <taxon>Bacillati</taxon>
        <taxon>Cyanobacteriota</taxon>
        <taxon>Cyanophyceae</taxon>
        <taxon>Gloeobacterales</taxon>
        <taxon>Gloeobacteraceae</taxon>
        <taxon>Gloeobacter</taxon>
        <taxon>Gloeobacter morelensis</taxon>
    </lineage>
</organism>
<evidence type="ECO:0000256" key="3">
    <source>
        <dbReference type="ARBA" id="ARBA00022603"/>
    </source>
</evidence>
<dbReference type="SUPFAM" id="SSF46689">
    <property type="entry name" value="Homeodomain-like"/>
    <property type="match status" value="1"/>
</dbReference>
<dbReference type="NCBIfam" id="TIGR00589">
    <property type="entry name" value="ogt"/>
    <property type="match status" value="1"/>
</dbReference>
<keyword evidence="5" id="KW-0227">DNA damage</keyword>
<dbReference type="Gene3D" id="1.10.10.60">
    <property type="entry name" value="Homeodomain-like"/>
    <property type="match status" value="1"/>
</dbReference>
<keyword evidence="8" id="KW-0804">Transcription</keyword>
<keyword evidence="3 12" id="KW-0489">Methyltransferase</keyword>
<dbReference type="InterPro" id="IPR018060">
    <property type="entry name" value="HTH_AraC"/>
</dbReference>
<dbReference type="InterPro" id="IPR016221">
    <property type="entry name" value="Bifunct_regulatory_prot_Ada"/>
</dbReference>
<dbReference type="Pfam" id="PF12833">
    <property type="entry name" value="HTH_18"/>
    <property type="match status" value="1"/>
</dbReference>
<dbReference type="GO" id="GO:0003677">
    <property type="term" value="F:DNA binding"/>
    <property type="evidence" value="ECO:0007669"/>
    <property type="project" value="UniProtKB-KW"/>
</dbReference>
<name>A0ABY3PL87_9CYAN</name>
<reference evidence="12 13" key="1">
    <citation type="journal article" date="2021" name="Genome Biol. Evol.">
        <title>Complete Genome Sequencing of a Novel Gloeobacter Species from a Waterfall Cave in Mexico.</title>
        <authorList>
            <person name="Saw J.H."/>
            <person name="Cardona T."/>
            <person name="Montejano G."/>
        </authorList>
    </citation>
    <scope>NUCLEOTIDE SEQUENCE [LARGE SCALE GENOMIC DNA]</scope>
    <source>
        <strain evidence="12">MG652769</strain>
    </source>
</reference>
<dbReference type="InterPro" id="IPR001497">
    <property type="entry name" value="MethylDNA_cys_MeTrfase_AS"/>
</dbReference>
<dbReference type="RefSeq" id="WP_230841509.1">
    <property type="nucleotide sequence ID" value="NZ_CP063845.1"/>
</dbReference>
<evidence type="ECO:0000256" key="8">
    <source>
        <dbReference type="ARBA" id="ARBA00023163"/>
    </source>
</evidence>
<dbReference type="Gene3D" id="3.30.160.70">
    <property type="entry name" value="Methylated DNA-protein cysteine methyltransferase domain"/>
    <property type="match status" value="1"/>
</dbReference>
<evidence type="ECO:0000313" key="12">
    <source>
        <dbReference type="EMBL" id="UFP94455.1"/>
    </source>
</evidence>
<keyword evidence="4" id="KW-0808">Transferase</keyword>
<dbReference type="InterPro" id="IPR036217">
    <property type="entry name" value="MethylDNA_cys_MeTrfase_DNAb"/>
</dbReference>
<protein>
    <submittedName>
        <fullName evidence="12">Bifunctional DNA-binding transcriptional regulator/O6-methylguanine-DNA methyltransferase Ada</fullName>
    </submittedName>
</protein>
<keyword evidence="13" id="KW-1185">Reference proteome</keyword>
<evidence type="ECO:0000256" key="1">
    <source>
        <dbReference type="ARBA" id="ARBA00001286"/>
    </source>
</evidence>
<dbReference type="InterPro" id="IPR004026">
    <property type="entry name" value="Ada_DNA_repair_Zn-bd"/>
</dbReference>
<dbReference type="PANTHER" id="PTHR10815:SF14">
    <property type="entry name" value="BIFUNCTIONAL TRANSCRIPTIONAL ACTIVATOR_DNA REPAIR ENZYME ADA"/>
    <property type="match status" value="1"/>
</dbReference>
<keyword evidence="7" id="KW-0010">Activator</keyword>
<comment type="cofactor">
    <cofactor evidence="2">
        <name>Zn(2+)</name>
        <dbReference type="ChEBI" id="CHEBI:29105"/>
    </cofactor>
</comment>
<dbReference type="SUPFAM" id="SSF46767">
    <property type="entry name" value="Methylated DNA-protein cysteine methyltransferase, C-terminal domain"/>
    <property type="match status" value="1"/>
</dbReference>
<evidence type="ECO:0000256" key="5">
    <source>
        <dbReference type="ARBA" id="ARBA00022763"/>
    </source>
</evidence>
<proteinExistence type="predicted"/>
<dbReference type="CDD" id="cd06445">
    <property type="entry name" value="ATase"/>
    <property type="match status" value="1"/>
</dbReference>
<keyword evidence="12" id="KW-0238">DNA-binding</keyword>
<dbReference type="InterPro" id="IPR035451">
    <property type="entry name" value="Ada-like_dom_sf"/>
</dbReference>
<keyword evidence="6" id="KW-0805">Transcription regulation</keyword>
<comment type="catalytic activity">
    <reaction evidence="1">
        <text>a 4-O-methyl-thymidine in DNA + L-cysteinyl-[protein] = a thymidine in DNA + S-methyl-L-cysteinyl-[protein]</text>
        <dbReference type="Rhea" id="RHEA:53428"/>
        <dbReference type="Rhea" id="RHEA-COMP:10131"/>
        <dbReference type="Rhea" id="RHEA-COMP:10132"/>
        <dbReference type="Rhea" id="RHEA-COMP:13555"/>
        <dbReference type="Rhea" id="RHEA-COMP:13556"/>
        <dbReference type="ChEBI" id="CHEBI:29950"/>
        <dbReference type="ChEBI" id="CHEBI:82612"/>
        <dbReference type="ChEBI" id="CHEBI:137386"/>
        <dbReference type="ChEBI" id="CHEBI:137387"/>
        <dbReference type="EC" id="2.1.1.63"/>
    </reaction>
</comment>
<dbReference type="Pfam" id="PF01035">
    <property type="entry name" value="DNA_binding_1"/>
    <property type="match status" value="1"/>
</dbReference>
<evidence type="ECO:0000256" key="2">
    <source>
        <dbReference type="ARBA" id="ARBA00001947"/>
    </source>
</evidence>
<dbReference type="InterPro" id="IPR036388">
    <property type="entry name" value="WH-like_DNA-bd_sf"/>
</dbReference>
<dbReference type="Gene3D" id="1.10.10.10">
    <property type="entry name" value="Winged helix-like DNA-binding domain superfamily/Winged helix DNA-binding domain"/>
    <property type="match status" value="1"/>
</dbReference>
<dbReference type="Gene3D" id="3.40.10.10">
    <property type="entry name" value="DNA Methylphosphotriester Repair Domain"/>
    <property type="match status" value="1"/>
</dbReference>
<dbReference type="SMART" id="SM00342">
    <property type="entry name" value="HTH_ARAC"/>
    <property type="match status" value="1"/>
</dbReference>
<comment type="catalytic activity">
    <reaction evidence="10">
        <text>a 6-O-methyl-2'-deoxyguanosine in DNA + L-cysteinyl-[protein] = S-methyl-L-cysteinyl-[protein] + a 2'-deoxyguanosine in DNA</text>
        <dbReference type="Rhea" id="RHEA:24000"/>
        <dbReference type="Rhea" id="RHEA-COMP:10131"/>
        <dbReference type="Rhea" id="RHEA-COMP:10132"/>
        <dbReference type="Rhea" id="RHEA-COMP:11367"/>
        <dbReference type="Rhea" id="RHEA-COMP:11368"/>
        <dbReference type="ChEBI" id="CHEBI:29950"/>
        <dbReference type="ChEBI" id="CHEBI:82612"/>
        <dbReference type="ChEBI" id="CHEBI:85445"/>
        <dbReference type="ChEBI" id="CHEBI:85448"/>
        <dbReference type="EC" id="2.1.1.63"/>
    </reaction>
</comment>
<accession>A0ABY3PL87</accession>
<dbReference type="EMBL" id="CP063845">
    <property type="protein sequence ID" value="UFP94455.1"/>
    <property type="molecule type" value="Genomic_DNA"/>
</dbReference>
<dbReference type="InterPro" id="IPR036631">
    <property type="entry name" value="MGMT_N_sf"/>
</dbReference>
<dbReference type="GO" id="GO:0032259">
    <property type="term" value="P:methylation"/>
    <property type="evidence" value="ECO:0007669"/>
    <property type="project" value="UniProtKB-KW"/>
</dbReference>
<dbReference type="GO" id="GO:0008168">
    <property type="term" value="F:methyltransferase activity"/>
    <property type="evidence" value="ECO:0007669"/>
    <property type="project" value="UniProtKB-KW"/>
</dbReference>
<evidence type="ECO:0000256" key="7">
    <source>
        <dbReference type="ARBA" id="ARBA00023159"/>
    </source>
</evidence>
<dbReference type="PIRSF" id="PIRSF000409">
    <property type="entry name" value="Ada"/>
    <property type="match status" value="1"/>
</dbReference>
<dbReference type="PANTHER" id="PTHR10815">
    <property type="entry name" value="METHYLATED-DNA--PROTEIN-CYSTEINE METHYLTRANSFERASE"/>
    <property type="match status" value="1"/>
</dbReference>
<dbReference type="InterPro" id="IPR014048">
    <property type="entry name" value="MethylDNA_cys_MeTrfase_DNA-bd"/>
</dbReference>
<dbReference type="NCBIfam" id="NF011964">
    <property type="entry name" value="PRK15435.1"/>
    <property type="match status" value="1"/>
</dbReference>
<dbReference type="SUPFAM" id="SSF53155">
    <property type="entry name" value="Methylated DNA-protein cysteine methyltransferase domain"/>
    <property type="match status" value="1"/>
</dbReference>
<feature type="domain" description="HTH araC/xylS-type" evidence="11">
    <location>
        <begin position="111"/>
        <end position="192"/>
    </location>
</feature>
<evidence type="ECO:0000256" key="4">
    <source>
        <dbReference type="ARBA" id="ARBA00022679"/>
    </source>
</evidence>
<evidence type="ECO:0000256" key="10">
    <source>
        <dbReference type="ARBA" id="ARBA00049348"/>
    </source>
</evidence>
<evidence type="ECO:0000313" key="13">
    <source>
        <dbReference type="Proteomes" id="UP001054846"/>
    </source>
</evidence>
<dbReference type="Proteomes" id="UP001054846">
    <property type="component" value="Chromosome"/>
</dbReference>
<evidence type="ECO:0000256" key="9">
    <source>
        <dbReference type="ARBA" id="ARBA00023204"/>
    </source>
</evidence>
<gene>
    <name evidence="12" type="primary">ada</name>
    <name evidence="12" type="ORF">ISF26_22375</name>
</gene>
<dbReference type="Pfam" id="PF02805">
    <property type="entry name" value="Ada_Zn_binding"/>
    <property type="match status" value="1"/>
</dbReference>
<evidence type="ECO:0000256" key="6">
    <source>
        <dbReference type="ARBA" id="ARBA00023015"/>
    </source>
</evidence>
<dbReference type="PROSITE" id="PS01124">
    <property type="entry name" value="HTH_ARAC_FAMILY_2"/>
    <property type="match status" value="1"/>
</dbReference>
<dbReference type="SUPFAM" id="SSF57884">
    <property type="entry name" value="Ada DNA repair protein, N-terminal domain (N-Ada 10)"/>
    <property type="match status" value="1"/>
</dbReference>
<evidence type="ECO:0000259" key="11">
    <source>
        <dbReference type="PROSITE" id="PS01124"/>
    </source>
</evidence>
<sequence>MGTMTAQSLSLHEYRTDEARWQALQRRDPQAEGKFVYAVDSTGVYCRPTCASRLALRKHVHFFDRCEAAEQAGFRPCKRCCPNRASLRQKNADVVARACRLIEACETIQPLERLAASVGLSPSHFSRTFKELTGLTPRQYANGCRGGKIKAELRSAPSVTDAIYGAGYNSSGRFYEQASGLLGMRPGEYRGGGRGVLIRYAIAPCALGLVLVAGTERGICSVRFADELAQLERELRQDFPKAILEAADEQVGVWVAAIVAEIDGPGRGSGSIELPLDIAGTAFQQRVWQALRAIPPGQTLNYGQVAERIGQPAAVRAVARACAANPVAVLVPCHRVIKASGDISGYRWGVGRKRLLLRREGAL</sequence>
<keyword evidence="9" id="KW-0234">DNA repair</keyword>